<dbReference type="Pfam" id="PF08161">
    <property type="entry name" value="RRP12_HEAT"/>
    <property type="match status" value="1"/>
</dbReference>
<dbReference type="OMA" id="CEAIGAY"/>
<feature type="compositionally biased region" description="Acidic residues" evidence="3">
    <location>
        <begin position="1127"/>
        <end position="1136"/>
    </location>
</feature>
<reference evidence="6" key="1">
    <citation type="submission" date="2021-05" db="EMBL/GenBank/DDBJ databases">
        <title>The genome of the haptophyte Pavlova lutheri (Diacronema luteri, Pavlovales) - a model for lipid biosynthesis in eukaryotic algae.</title>
        <authorList>
            <person name="Hulatt C.J."/>
            <person name="Posewitz M.C."/>
        </authorList>
    </citation>
    <scope>NUCLEOTIDE SEQUENCE</scope>
    <source>
        <strain evidence="6">NIVA-4/92</strain>
    </source>
</reference>
<feature type="region of interest" description="Disordered" evidence="3">
    <location>
        <begin position="1092"/>
        <end position="1136"/>
    </location>
</feature>
<comment type="caution">
    <text evidence="6">The sequence shown here is derived from an EMBL/GenBank/DDBJ whole genome shotgun (WGS) entry which is preliminary data.</text>
</comment>
<evidence type="ECO:0000313" key="7">
    <source>
        <dbReference type="Proteomes" id="UP000751190"/>
    </source>
</evidence>
<protein>
    <recommendedName>
        <fullName evidence="8">Ribosomal RNA-processing protein 12-like conserved domain-containing protein</fullName>
    </recommendedName>
</protein>
<evidence type="ECO:0000259" key="4">
    <source>
        <dbReference type="Pfam" id="PF08161"/>
    </source>
</evidence>
<evidence type="ECO:0000256" key="2">
    <source>
        <dbReference type="ARBA" id="ARBA00023242"/>
    </source>
</evidence>
<sequence>MDVFAEITVHPKKFKEENAVLAAMREVILAQGIEPSPLAVVGTIVTGLSARTAVPLDQSDEAADASSTGAQLAVLHVACKGVSLAVLQRRAEQLVGALASAIARHAQAPCVLKPATACAGQLLRALGNGAGKPASDAQRLHRWLLGLALHTNAKVRSKAQHTVASLALAVPALGAPTGRFVSRQLEGANAAVGAAGGAELQPLFYALNLGAQVLPALPRAQALAMVSAVCQLPALRQPLLTQVAADALIPALSGGGCGGGGGSGGGHDDDDRSDDDAPSAAAAAAAPLLPAEAALCAYEAFAAVRAEGSDEPRVTVVAATRAAVRAACCALRTSAAGGADAPLLERANEQARACVSLLLVRMQHEDEPIARAASDGLRALASAAGAAANAGVAAAAAGVAPSATALAPVRALADALCIALSERFQPVRAQVLVTCAQLLREAPLADGTADAVAPLVARIAALRAQLADERDVVRARRIAKQRKRRAERAGAVELLDRGGALAAAAEDEVDDSSAQSELGHALRALGAAAECLGLRAFLSVVPLHHAESRVTLAAPDGSAQAAPAADTTFLLPLLCAHVGRRAELSFFASHLLPFADGLIAAARAQVGADGAPTVLGRTCQLLCVQTWTLLPPICAAAEDGAVAIPLLARRMGEACNNTPELRPPICAAFSALVHANVARTRGADALAAAAASAAAASAPPAAVTAAADAAARAAAAAAALETLGGFSPKLLPILFNVHAVTAADSRAPLEQAITALASVSASGTLSSFFRAVLAKLIGQSADGDAPAQPPSAKRQGELLELAIALAPHLDAPNALLLWRLARPQLQLSTAPAVQKKAYRATLALLGSAETFGAAHADDVRAALLEAGASCAAAARHVRLQALSRCYACVRAAARSGGATGREAAALSDAPALLSELMLATKEPNLKTRAVAYDGLLLLAEDARRRGQLAELLGLVAAGLAGGSGRMVAASLHTIARIAMAHRRTLPAALERGALCSLLVGSPLLLTAHESVEVSRAALVLLRVSAVVAPVDLLNERCAETMRSLCALLDGDAAAHHLHAVRVLLERLGRRLGFDVVEPHVPRAHAPLVQHVRKQWERHERKRASRKEGRRAHAQSAAGHFTAAPDGADGDDDDDDAALLRGDSAFADADMAAAAEEEALLNALGLDRKSIAPPVDRANGVGARGAHAGGGADGADGAHGDLLQRPVHAAKAAAALSRRARAQPERDGGTADARKRRRSGDDDDDDDDDGGDDGDDAVAMGADGILRLGKAAASARANAAAAAAADVAMMDAEAHAGAHPRAGVGARPAKLSKRSRALDAEALDPLGMASAPEVTAAQLEGAAHLTLPRAADAATGRAAQRGLQRGGKSKPTSFGEYLGDEFKPRKPGTSGDVRRPDGQQPYAYMPLNPRLLSKKHKHRAAETMDQFVRHGKRLAGSKAKAGKGGRG</sequence>
<feature type="domain" description="RRP12 HEAT" evidence="4">
    <location>
        <begin position="520"/>
        <end position="738"/>
    </location>
</feature>
<accession>A0A8J6CFJ4</accession>
<name>A0A8J6CFJ4_DIALT</name>
<feature type="region of interest" description="Disordered" evidence="3">
    <location>
        <begin position="259"/>
        <end position="282"/>
    </location>
</feature>
<dbReference type="Proteomes" id="UP000751190">
    <property type="component" value="Unassembled WGS sequence"/>
</dbReference>
<keyword evidence="2" id="KW-0539">Nucleus</keyword>
<evidence type="ECO:0008006" key="8">
    <source>
        <dbReference type="Google" id="ProtNLM"/>
    </source>
</evidence>
<dbReference type="OrthoDB" id="2192888at2759"/>
<feature type="compositionally biased region" description="Basic residues" evidence="3">
    <location>
        <begin position="1428"/>
        <end position="1446"/>
    </location>
</feature>
<dbReference type="SUPFAM" id="SSF48371">
    <property type="entry name" value="ARM repeat"/>
    <property type="match status" value="1"/>
</dbReference>
<gene>
    <name evidence="6" type="ORF">KFE25_009190</name>
</gene>
<feature type="compositionally biased region" description="Basic and acidic residues" evidence="3">
    <location>
        <begin position="1221"/>
        <end position="1232"/>
    </location>
</feature>
<evidence type="ECO:0000256" key="1">
    <source>
        <dbReference type="ARBA" id="ARBA00004123"/>
    </source>
</evidence>
<dbReference type="InterPro" id="IPR016024">
    <property type="entry name" value="ARM-type_fold"/>
</dbReference>
<dbReference type="Pfam" id="PF25772">
    <property type="entry name" value="HEAT_RRP12_N"/>
    <property type="match status" value="1"/>
</dbReference>
<dbReference type="InterPro" id="IPR012978">
    <property type="entry name" value="HEAT_RRP12"/>
</dbReference>
<feature type="compositionally biased region" description="Basic residues" evidence="3">
    <location>
        <begin position="1099"/>
        <end position="1112"/>
    </location>
</feature>
<proteinExistence type="predicted"/>
<dbReference type="PANTHER" id="PTHR48287:SF1">
    <property type="entry name" value="ARM REPEAT SUPERFAMILY PROTEIN"/>
    <property type="match status" value="1"/>
</dbReference>
<evidence type="ECO:0000256" key="3">
    <source>
        <dbReference type="SAM" id="MobiDB-lite"/>
    </source>
</evidence>
<dbReference type="GO" id="GO:0005634">
    <property type="term" value="C:nucleus"/>
    <property type="evidence" value="ECO:0007669"/>
    <property type="project" value="UniProtKB-SubCell"/>
</dbReference>
<organism evidence="6 7">
    <name type="scientific">Diacronema lutheri</name>
    <name type="common">Unicellular marine alga</name>
    <name type="synonym">Monochrysis lutheri</name>
    <dbReference type="NCBI Taxonomy" id="2081491"/>
    <lineage>
        <taxon>Eukaryota</taxon>
        <taxon>Haptista</taxon>
        <taxon>Haptophyta</taxon>
        <taxon>Pavlovophyceae</taxon>
        <taxon>Pavlovales</taxon>
        <taxon>Pavlovaceae</taxon>
        <taxon>Diacronema</taxon>
    </lineage>
</organism>
<evidence type="ECO:0000313" key="6">
    <source>
        <dbReference type="EMBL" id="KAG8470769.1"/>
    </source>
</evidence>
<dbReference type="PANTHER" id="PTHR48287">
    <property type="entry name" value="ARM REPEAT SUPERFAMILY PROTEIN"/>
    <property type="match status" value="1"/>
</dbReference>
<evidence type="ECO:0000259" key="5">
    <source>
        <dbReference type="Pfam" id="PF25772"/>
    </source>
</evidence>
<dbReference type="EMBL" id="JAGTXO010000001">
    <property type="protein sequence ID" value="KAG8470769.1"/>
    <property type="molecule type" value="Genomic_DNA"/>
</dbReference>
<feature type="region of interest" description="Disordered" evidence="3">
    <location>
        <begin position="1209"/>
        <end position="1256"/>
    </location>
</feature>
<feature type="domain" description="RRP12 N-terminal HEAT" evidence="5">
    <location>
        <begin position="19"/>
        <end position="248"/>
    </location>
</feature>
<comment type="subcellular location">
    <subcellularLocation>
        <location evidence="1">Nucleus</location>
    </subcellularLocation>
</comment>
<feature type="compositionally biased region" description="Acidic residues" evidence="3">
    <location>
        <begin position="1240"/>
        <end position="1255"/>
    </location>
</feature>
<dbReference type="InterPro" id="IPR057860">
    <property type="entry name" value="HEAT_RRP12_N"/>
</dbReference>
<feature type="region of interest" description="Disordered" evidence="3">
    <location>
        <begin position="1358"/>
        <end position="1446"/>
    </location>
</feature>
<dbReference type="InterPro" id="IPR052087">
    <property type="entry name" value="RRP12"/>
</dbReference>
<keyword evidence="7" id="KW-1185">Reference proteome</keyword>